<dbReference type="PANTHER" id="PTHR12498:SF0">
    <property type="entry name" value="PROTEIN N-TERMINAL ASPARAGINE AMIDOHYDROLASE"/>
    <property type="match status" value="1"/>
</dbReference>
<dbReference type="GO" id="GO:0006511">
    <property type="term" value="P:ubiquitin-dependent protein catabolic process"/>
    <property type="evidence" value="ECO:0007669"/>
    <property type="project" value="TreeGrafter"/>
</dbReference>
<proteinExistence type="predicted"/>
<name>A0AAJ7XF31_PETMA</name>
<dbReference type="CTD" id="123803"/>
<gene>
    <name evidence="2" type="primary">NTAN1</name>
</gene>
<dbReference type="PANTHER" id="PTHR12498">
    <property type="entry name" value="N-TERMINAL ASPARAGINE AMIDOHYDROLASE"/>
    <property type="match status" value="1"/>
</dbReference>
<dbReference type="AlphaFoldDB" id="A0AAJ7XF31"/>
<evidence type="ECO:0000313" key="1">
    <source>
        <dbReference type="Proteomes" id="UP001318040"/>
    </source>
</evidence>
<keyword evidence="1" id="KW-1185">Reference proteome</keyword>
<dbReference type="GeneID" id="116955113"/>
<sequence length="307" mass="33653">MPLLVGGEALGACPSTRSFIEKYGAGYQADAAALRAQPVRTVGPEGLVYVHQGEMAATEPTDDAAWLLGSEEATTCHLVVLRHSGSGAVCLGHFDGSGTAPGARAVVDHVLALSPTQSPGRLELHVIGGFEDERGISQRLTLDVLDAFSQQKEEIHLVTFCASELNDELREGHHWPVIYGIAVDVRAGSLFRARFPDKGPDRALRNSRNHGDNKMGVMYCRASGELTVQPIVWTRWDNVTLWLVQPDDVIRQFLSTSPLVEPPDFAANMRQLMRFMLLHPEPSEAIFPAGAARRYRRGPRGSWQRVP</sequence>
<protein>
    <submittedName>
        <fullName evidence="2">Protein N-terminal asparagine amidohydrolase</fullName>
    </submittedName>
</protein>
<dbReference type="InterPro" id="IPR026750">
    <property type="entry name" value="NTAN1"/>
</dbReference>
<dbReference type="GO" id="GO:0008418">
    <property type="term" value="F:protein-N-terminal asparagine amidohydrolase activity"/>
    <property type="evidence" value="ECO:0007669"/>
    <property type="project" value="InterPro"/>
</dbReference>
<dbReference type="Proteomes" id="UP001318040">
    <property type="component" value="Chromosome 58"/>
</dbReference>
<organism evidence="1 2">
    <name type="scientific">Petromyzon marinus</name>
    <name type="common">Sea lamprey</name>
    <dbReference type="NCBI Taxonomy" id="7757"/>
    <lineage>
        <taxon>Eukaryota</taxon>
        <taxon>Metazoa</taxon>
        <taxon>Chordata</taxon>
        <taxon>Craniata</taxon>
        <taxon>Vertebrata</taxon>
        <taxon>Cyclostomata</taxon>
        <taxon>Hyperoartia</taxon>
        <taxon>Petromyzontiformes</taxon>
        <taxon>Petromyzontidae</taxon>
        <taxon>Petromyzon</taxon>
    </lineage>
</organism>
<dbReference type="RefSeq" id="XP_032831995.1">
    <property type="nucleotide sequence ID" value="XM_032976104.1"/>
</dbReference>
<reference evidence="2" key="1">
    <citation type="submission" date="2025-08" db="UniProtKB">
        <authorList>
            <consortium name="RefSeq"/>
        </authorList>
    </citation>
    <scope>IDENTIFICATION</scope>
    <source>
        <tissue evidence="2">Sperm</tissue>
    </source>
</reference>
<dbReference type="GO" id="GO:0005634">
    <property type="term" value="C:nucleus"/>
    <property type="evidence" value="ECO:0007669"/>
    <property type="project" value="TreeGrafter"/>
</dbReference>
<evidence type="ECO:0000313" key="2">
    <source>
        <dbReference type="RefSeq" id="XP_032831995.1"/>
    </source>
</evidence>
<accession>A0AAJ7XF31</accession>
<dbReference type="KEGG" id="pmrn:116955113"/>
<dbReference type="Pfam" id="PF14736">
    <property type="entry name" value="N_Asn_amidohyd"/>
    <property type="match status" value="1"/>
</dbReference>